<proteinExistence type="predicted"/>
<comment type="caution">
    <text evidence="3">The sequence shown here is derived from an EMBL/GenBank/DDBJ whole genome shotgun (WGS) entry which is preliminary data.</text>
</comment>
<feature type="repeat" description="PPR" evidence="2">
    <location>
        <begin position="376"/>
        <end position="410"/>
    </location>
</feature>
<dbReference type="InterPro" id="IPR011990">
    <property type="entry name" value="TPR-like_helical_dom_sf"/>
</dbReference>
<dbReference type="Gene3D" id="1.25.40.10">
    <property type="entry name" value="Tetratricopeptide repeat domain"/>
    <property type="match status" value="4"/>
</dbReference>
<evidence type="ECO:0000313" key="3">
    <source>
        <dbReference type="EMBL" id="KAH7300309.1"/>
    </source>
</evidence>
<dbReference type="InterPro" id="IPR002885">
    <property type="entry name" value="PPR_rpt"/>
</dbReference>
<accession>A0A8T2RUU7</accession>
<dbReference type="PROSITE" id="PS51375">
    <property type="entry name" value="PPR"/>
    <property type="match status" value="2"/>
</dbReference>
<dbReference type="Pfam" id="PF13812">
    <property type="entry name" value="PPR_3"/>
    <property type="match status" value="1"/>
</dbReference>
<dbReference type="EMBL" id="CM035429">
    <property type="protein sequence ID" value="KAH7300309.1"/>
    <property type="molecule type" value="Genomic_DNA"/>
</dbReference>
<dbReference type="Pfam" id="PF01535">
    <property type="entry name" value="PPR"/>
    <property type="match status" value="4"/>
</dbReference>
<name>A0A8T2RUU7_CERRI</name>
<feature type="repeat" description="PPR" evidence="2">
    <location>
        <begin position="411"/>
        <end position="445"/>
    </location>
</feature>
<protein>
    <recommendedName>
        <fullName evidence="5">Pentatricopeptide repeat-containing protein</fullName>
    </recommendedName>
</protein>
<dbReference type="NCBIfam" id="TIGR00756">
    <property type="entry name" value="PPR"/>
    <property type="match status" value="1"/>
</dbReference>
<dbReference type="Proteomes" id="UP000825935">
    <property type="component" value="Chromosome 24"/>
</dbReference>
<evidence type="ECO:0000313" key="4">
    <source>
        <dbReference type="Proteomes" id="UP000825935"/>
    </source>
</evidence>
<gene>
    <name evidence="3" type="ORF">KP509_24G055600</name>
</gene>
<evidence type="ECO:0000256" key="2">
    <source>
        <dbReference type="PROSITE-ProRule" id="PRU00708"/>
    </source>
</evidence>
<dbReference type="GO" id="GO:0009451">
    <property type="term" value="P:RNA modification"/>
    <property type="evidence" value="ECO:0007669"/>
    <property type="project" value="InterPro"/>
</dbReference>
<keyword evidence="1" id="KW-0677">Repeat</keyword>
<dbReference type="InterPro" id="IPR046960">
    <property type="entry name" value="PPR_At4g14850-like_plant"/>
</dbReference>
<evidence type="ECO:0008006" key="5">
    <source>
        <dbReference type="Google" id="ProtNLM"/>
    </source>
</evidence>
<keyword evidence="4" id="KW-1185">Reference proteome</keyword>
<organism evidence="3 4">
    <name type="scientific">Ceratopteris richardii</name>
    <name type="common">Triangle waterfern</name>
    <dbReference type="NCBI Taxonomy" id="49495"/>
    <lineage>
        <taxon>Eukaryota</taxon>
        <taxon>Viridiplantae</taxon>
        <taxon>Streptophyta</taxon>
        <taxon>Embryophyta</taxon>
        <taxon>Tracheophyta</taxon>
        <taxon>Polypodiopsida</taxon>
        <taxon>Polypodiidae</taxon>
        <taxon>Polypodiales</taxon>
        <taxon>Pteridineae</taxon>
        <taxon>Pteridaceae</taxon>
        <taxon>Parkerioideae</taxon>
        <taxon>Ceratopteris</taxon>
    </lineage>
</organism>
<dbReference type="GO" id="GO:0003723">
    <property type="term" value="F:RNA binding"/>
    <property type="evidence" value="ECO:0007669"/>
    <property type="project" value="InterPro"/>
</dbReference>
<dbReference type="PANTHER" id="PTHR47926">
    <property type="entry name" value="PENTATRICOPEPTIDE REPEAT-CONTAINING PROTEIN"/>
    <property type="match status" value="1"/>
</dbReference>
<reference evidence="3" key="1">
    <citation type="submission" date="2021-08" db="EMBL/GenBank/DDBJ databases">
        <title>WGS assembly of Ceratopteris richardii.</title>
        <authorList>
            <person name="Marchant D.B."/>
            <person name="Chen G."/>
            <person name="Jenkins J."/>
            <person name="Shu S."/>
            <person name="Leebens-Mack J."/>
            <person name="Grimwood J."/>
            <person name="Schmutz J."/>
            <person name="Soltis P."/>
            <person name="Soltis D."/>
            <person name="Chen Z.-H."/>
        </authorList>
    </citation>
    <scope>NUCLEOTIDE SEQUENCE</scope>
    <source>
        <strain evidence="3">Whitten #5841</strain>
        <tissue evidence="3">Leaf</tissue>
    </source>
</reference>
<dbReference type="AlphaFoldDB" id="A0A8T2RUU7"/>
<dbReference type="FunFam" id="1.25.40.10:FF:000073">
    <property type="entry name" value="Pentatricopeptide repeat-containing protein chloroplastic"/>
    <property type="match status" value="1"/>
</dbReference>
<sequence>MLKQGFCIPEHLLVSALYREGCDLDICRLVHYSLCISSPGHARICGSLIRLFADFRNLLEASLVFCQVTAPTVHTWQAIIYAHLVNGKNASAIEAYQNMSDAEILPNRFVLSSVLRACSHIAGGLEGMFVHEHIITHGLDEDVVLGSALVDMYAKCGNMGNARWVFNDLHSNNIVLWNALICGYVRNEENNIALELFQAAEENVDIVPTKVTYLSAIKACGEMGNVKQGHIVHQTIVKMGHDMDAKVANTLIDMYAKCYCMKEALNVLNSMALRNVVSWSAIIAGAIRCDNRSLFSFLYNQMICEGIVPDRVILIGLLNACAHAKNIEHGVHIHDHILKEDFGEDSVIRGALIDMYAKCGELNDARRMFDEAQHQTLMLWGLMITGYAQHGEGNRALEMYAKMQESSIKADKVLFSILLNVCGELGAMDQGKALHEQINEHGIKLDMTMGYSLIGMYSKCGDPEKACEVMNGLLCQDSNFFGTMMTSHMLNAKVISLTDVYSNERGRYTDCFRYTSRWSAIAEVKSHFYSSNMKLCTSIIGILGSSGHFETAINMLQTMPILPNDINWISLLSRCPGYGHLALAERCIIKMMQMHYYYGSNLKLPGTSDLHGAHPWTCALESSASVSNCKTEGDSSLLQTVNCYPLSHDHKMEQTVQKPTCIVPNYDSRVEMTSRKNCRFIHFSQHNVFYHYAVFNLPDDESKVDSRKRTLYTEMKLNTLCAYWFMKHVELLTDEHSKLVVTPTVATYK</sequence>
<dbReference type="FunFam" id="1.25.40.10:FF:000343">
    <property type="entry name" value="Pentatricopeptide repeat-containing protein At3g58590"/>
    <property type="match status" value="1"/>
</dbReference>
<evidence type="ECO:0000256" key="1">
    <source>
        <dbReference type="ARBA" id="ARBA00022737"/>
    </source>
</evidence>